<accession>A0A819U6S5</accession>
<organism evidence="2 3">
    <name type="scientific">Rotaria sordida</name>
    <dbReference type="NCBI Taxonomy" id="392033"/>
    <lineage>
        <taxon>Eukaryota</taxon>
        <taxon>Metazoa</taxon>
        <taxon>Spiralia</taxon>
        <taxon>Gnathifera</taxon>
        <taxon>Rotifera</taxon>
        <taxon>Eurotatoria</taxon>
        <taxon>Bdelloidea</taxon>
        <taxon>Philodinida</taxon>
        <taxon>Philodinidae</taxon>
        <taxon>Rotaria</taxon>
    </lineage>
</organism>
<protein>
    <submittedName>
        <fullName evidence="2">Uncharacterized protein</fullName>
    </submittedName>
</protein>
<reference evidence="2" key="1">
    <citation type="submission" date="2021-02" db="EMBL/GenBank/DDBJ databases">
        <authorList>
            <person name="Nowell W R."/>
        </authorList>
    </citation>
    <scope>NUCLEOTIDE SEQUENCE</scope>
</reference>
<feature type="non-terminal residue" evidence="2">
    <location>
        <position position="1"/>
    </location>
</feature>
<sequence length="27" mass="3212">QLRREKTLKRKESIDRAKQNGSTILIE</sequence>
<feature type="region of interest" description="Disordered" evidence="1">
    <location>
        <begin position="1"/>
        <end position="27"/>
    </location>
</feature>
<dbReference type="AlphaFoldDB" id="A0A819U6S5"/>
<evidence type="ECO:0000313" key="2">
    <source>
        <dbReference type="EMBL" id="CAF4075305.1"/>
    </source>
</evidence>
<comment type="caution">
    <text evidence="2">The sequence shown here is derived from an EMBL/GenBank/DDBJ whole genome shotgun (WGS) entry which is preliminary data.</text>
</comment>
<proteinExistence type="predicted"/>
<dbReference type="Proteomes" id="UP000663874">
    <property type="component" value="Unassembled WGS sequence"/>
</dbReference>
<name>A0A819U6S5_9BILA</name>
<dbReference type="EMBL" id="CAJOBE010009018">
    <property type="protein sequence ID" value="CAF4075305.1"/>
    <property type="molecule type" value="Genomic_DNA"/>
</dbReference>
<evidence type="ECO:0000256" key="1">
    <source>
        <dbReference type="SAM" id="MobiDB-lite"/>
    </source>
</evidence>
<gene>
    <name evidence="2" type="ORF">FNK824_LOCUS30044</name>
</gene>
<evidence type="ECO:0000313" key="3">
    <source>
        <dbReference type="Proteomes" id="UP000663874"/>
    </source>
</evidence>